<dbReference type="AlphaFoldDB" id="A0A0K1IS38"/>
<dbReference type="Gene3D" id="3.60.15.10">
    <property type="entry name" value="Ribonuclease Z/Hydroxyacylglutathione hydrolase-like"/>
    <property type="match status" value="1"/>
</dbReference>
<dbReference type="InterPro" id="IPR050855">
    <property type="entry name" value="NDM-1-like"/>
</dbReference>
<reference evidence="3" key="1">
    <citation type="journal article" date="2015" name="J. Biotechnol.">
        <title>Complete genome sequence of Haloferax gibbonsii strain ARA6, a potential producer of polyhydroxyalkanoates and halocins isolated from Araruama, Rio de Janeiro, Brasil.</title>
        <authorList>
            <person name="Pinto L.H."/>
            <person name="D'Alincourt Carvalho-Assef A.P."/>
            <person name="Vieira R.P."/>
            <person name="Clementino M.M."/>
            <person name="Albano R.M."/>
        </authorList>
    </citation>
    <scope>NUCLEOTIDE SEQUENCE [LARGE SCALE GENOMIC DNA]</scope>
    <source>
        <strain evidence="3">ARA6</strain>
    </source>
</reference>
<dbReference type="SMART" id="SM00849">
    <property type="entry name" value="Lactamase_B"/>
    <property type="match status" value="1"/>
</dbReference>
<dbReference type="GeneID" id="25245300"/>
<dbReference type="RefSeq" id="WP_050458856.1">
    <property type="nucleotide sequence ID" value="NZ_CP011947.1"/>
</dbReference>
<protein>
    <submittedName>
        <fullName evidence="2">Metallo-beta-lactamase</fullName>
    </submittedName>
</protein>
<evidence type="ECO:0000259" key="1">
    <source>
        <dbReference type="SMART" id="SM00849"/>
    </source>
</evidence>
<evidence type="ECO:0000313" key="3">
    <source>
        <dbReference type="Proteomes" id="UP000066124"/>
    </source>
</evidence>
<evidence type="ECO:0000313" key="2">
    <source>
        <dbReference type="EMBL" id="AKU07133.1"/>
    </source>
</evidence>
<proteinExistence type="predicted"/>
<accession>A0A0K1IS38</accession>
<dbReference type="Pfam" id="PF00753">
    <property type="entry name" value="Lactamase_B"/>
    <property type="match status" value="1"/>
</dbReference>
<dbReference type="PANTHER" id="PTHR42951">
    <property type="entry name" value="METALLO-BETA-LACTAMASE DOMAIN-CONTAINING"/>
    <property type="match status" value="1"/>
</dbReference>
<dbReference type="Proteomes" id="UP000066124">
    <property type="component" value="Chromosome"/>
</dbReference>
<dbReference type="KEGG" id="hgi:ABY42_05030"/>
<dbReference type="InterPro" id="IPR001279">
    <property type="entry name" value="Metallo-B-lactamas"/>
</dbReference>
<dbReference type="SUPFAM" id="SSF56281">
    <property type="entry name" value="Metallo-hydrolase/oxidoreductase"/>
    <property type="match status" value="1"/>
</dbReference>
<dbReference type="PATRIC" id="fig|35746.4.peg.1065"/>
<dbReference type="InterPro" id="IPR036866">
    <property type="entry name" value="RibonucZ/Hydroxyglut_hydro"/>
</dbReference>
<dbReference type="CDD" id="cd07721">
    <property type="entry name" value="yflN-like_MBL-fold"/>
    <property type="match status" value="1"/>
</dbReference>
<name>A0A0K1IS38_HALGI</name>
<gene>
    <name evidence="2" type="ORF">ABY42_05030</name>
</gene>
<organism evidence="2 3">
    <name type="scientific">Haloferax gibbonsii</name>
    <dbReference type="NCBI Taxonomy" id="35746"/>
    <lineage>
        <taxon>Archaea</taxon>
        <taxon>Methanobacteriati</taxon>
        <taxon>Methanobacteriota</taxon>
        <taxon>Stenosarchaea group</taxon>
        <taxon>Halobacteria</taxon>
        <taxon>Halobacteriales</taxon>
        <taxon>Haloferacaceae</taxon>
        <taxon>Haloferax</taxon>
    </lineage>
</organism>
<dbReference type="EMBL" id="CP011947">
    <property type="protein sequence ID" value="AKU07133.1"/>
    <property type="molecule type" value="Genomic_DNA"/>
</dbReference>
<dbReference type="PANTHER" id="PTHR42951:SF4">
    <property type="entry name" value="ACYL-COENZYME A THIOESTERASE MBLAC2"/>
    <property type="match status" value="1"/>
</dbReference>
<feature type="domain" description="Metallo-beta-lactamase" evidence="1">
    <location>
        <begin position="15"/>
        <end position="205"/>
    </location>
</feature>
<sequence>MAIPTDSVRRFRLRGVNAYLVSDGSETVLVDAGTPRDRDRLLRGLARVDLDPGAIDRVLVTHFDLDHVGTLASLSLRDDVPIHLAEPDASHLAGASKPSLQSAKGAAQRVLTSFLDRPTNPVEVVRDGDELGGFVAYRTPGHTPGHTAFVHEDHGVAFVGDMVRESNGSLGLLPGVLATDAAENRRSVREFAARCPPVDVVAMGHGEPVTAYGYGALKRLADRL</sequence>